<accession>A0A6A5R135</accession>
<name>A0A6A5R135_AMPQU</name>
<organism evidence="2 3">
    <name type="scientific">Ampelomyces quisqualis</name>
    <name type="common">Powdery mildew agent</name>
    <dbReference type="NCBI Taxonomy" id="50730"/>
    <lineage>
        <taxon>Eukaryota</taxon>
        <taxon>Fungi</taxon>
        <taxon>Dikarya</taxon>
        <taxon>Ascomycota</taxon>
        <taxon>Pezizomycotina</taxon>
        <taxon>Dothideomycetes</taxon>
        <taxon>Pleosporomycetidae</taxon>
        <taxon>Pleosporales</taxon>
        <taxon>Pleosporineae</taxon>
        <taxon>Phaeosphaeriaceae</taxon>
        <taxon>Ampelomyces</taxon>
    </lineage>
</organism>
<evidence type="ECO:0000313" key="2">
    <source>
        <dbReference type="EMBL" id="KAF1920840.1"/>
    </source>
</evidence>
<dbReference type="PANTHER" id="PTHR37012">
    <property type="entry name" value="B-ZIP TRANSCRIPTION FACTOR (EUROFUNG)-RELATED"/>
    <property type="match status" value="1"/>
</dbReference>
<dbReference type="PANTHER" id="PTHR37012:SF2">
    <property type="entry name" value="BZIP DOMAIN-CONTAINING PROTEIN-RELATED"/>
    <property type="match status" value="1"/>
</dbReference>
<dbReference type="Pfam" id="PF11905">
    <property type="entry name" value="DUF3425"/>
    <property type="match status" value="1"/>
</dbReference>
<gene>
    <name evidence="2" type="ORF">BDU57DRAFT_509305</name>
</gene>
<dbReference type="InterPro" id="IPR021833">
    <property type="entry name" value="DUF3425"/>
</dbReference>
<proteinExistence type="predicted"/>
<dbReference type="AlphaFoldDB" id="A0A6A5R135"/>
<dbReference type="OrthoDB" id="3775219at2759"/>
<dbReference type="EMBL" id="ML979132">
    <property type="protein sequence ID" value="KAF1920840.1"/>
    <property type="molecule type" value="Genomic_DNA"/>
</dbReference>
<feature type="region of interest" description="Disordered" evidence="1">
    <location>
        <begin position="37"/>
        <end position="63"/>
    </location>
</feature>
<evidence type="ECO:0000256" key="1">
    <source>
        <dbReference type="SAM" id="MobiDB-lite"/>
    </source>
</evidence>
<dbReference type="Proteomes" id="UP000800096">
    <property type="component" value="Unassembled WGS sequence"/>
</dbReference>
<keyword evidence="3" id="KW-1185">Reference proteome</keyword>
<reference evidence="2" key="1">
    <citation type="journal article" date="2020" name="Stud. Mycol.">
        <title>101 Dothideomycetes genomes: a test case for predicting lifestyles and emergence of pathogens.</title>
        <authorList>
            <person name="Haridas S."/>
            <person name="Albert R."/>
            <person name="Binder M."/>
            <person name="Bloem J."/>
            <person name="Labutti K."/>
            <person name="Salamov A."/>
            <person name="Andreopoulos B."/>
            <person name="Baker S."/>
            <person name="Barry K."/>
            <person name="Bills G."/>
            <person name="Bluhm B."/>
            <person name="Cannon C."/>
            <person name="Castanera R."/>
            <person name="Culley D."/>
            <person name="Daum C."/>
            <person name="Ezra D."/>
            <person name="Gonzalez J."/>
            <person name="Henrissat B."/>
            <person name="Kuo A."/>
            <person name="Liang C."/>
            <person name="Lipzen A."/>
            <person name="Lutzoni F."/>
            <person name="Magnuson J."/>
            <person name="Mondo S."/>
            <person name="Nolan M."/>
            <person name="Ohm R."/>
            <person name="Pangilinan J."/>
            <person name="Park H.-J."/>
            <person name="Ramirez L."/>
            <person name="Alfaro M."/>
            <person name="Sun H."/>
            <person name="Tritt A."/>
            <person name="Yoshinaga Y."/>
            <person name="Zwiers L.-H."/>
            <person name="Turgeon B."/>
            <person name="Goodwin S."/>
            <person name="Spatafora J."/>
            <person name="Crous P."/>
            <person name="Grigoriev I."/>
        </authorList>
    </citation>
    <scope>NUCLEOTIDE SEQUENCE</scope>
    <source>
        <strain evidence="2">HMLAC05119</strain>
    </source>
</reference>
<evidence type="ECO:0000313" key="3">
    <source>
        <dbReference type="Proteomes" id="UP000800096"/>
    </source>
</evidence>
<sequence>MKSVVSLLAMAPDRAQAATWASELEKNGFAHHSVDEVRKSLQDPSAPPLPNEDSFGTPGSEQFPAHVHALNASSYDSSSREASQEQSQTTMNFLPSGVVDGITRMDPPLDIEGASSALSKFSFDCTYFRRSKRDLLANGWSESQIFGRAELDVDTILLGFVDPQDSQTVPIWCSRTVNKILPAAPLPVRLASSWILTKMMRYLIWPTVENMNANPDWMMPTMKEEVTPHDILIDLVPWPQVRQLLYQRPRQYPVGHFVGLIGITWPFADDACHYWDIEAGYTRLTPLFESTLADLNSWTIDPKILELAPQLEGLIPIRPV</sequence>
<protein>
    <submittedName>
        <fullName evidence="2">Uncharacterized protein</fullName>
    </submittedName>
</protein>